<evidence type="ECO:0000313" key="1">
    <source>
        <dbReference type="EMBL" id="RNA25166.1"/>
    </source>
</evidence>
<gene>
    <name evidence="1" type="ORF">BpHYR1_003798</name>
</gene>
<organism evidence="1 2">
    <name type="scientific">Brachionus plicatilis</name>
    <name type="common">Marine rotifer</name>
    <name type="synonym">Brachionus muelleri</name>
    <dbReference type="NCBI Taxonomy" id="10195"/>
    <lineage>
        <taxon>Eukaryota</taxon>
        <taxon>Metazoa</taxon>
        <taxon>Spiralia</taxon>
        <taxon>Gnathifera</taxon>
        <taxon>Rotifera</taxon>
        <taxon>Eurotatoria</taxon>
        <taxon>Monogononta</taxon>
        <taxon>Pseudotrocha</taxon>
        <taxon>Ploima</taxon>
        <taxon>Brachionidae</taxon>
        <taxon>Brachionus</taxon>
    </lineage>
</organism>
<name>A0A3M7RNP1_BRAPC</name>
<dbReference type="Proteomes" id="UP000276133">
    <property type="component" value="Unassembled WGS sequence"/>
</dbReference>
<keyword evidence="2" id="KW-1185">Reference proteome</keyword>
<dbReference type="AlphaFoldDB" id="A0A3M7RNP1"/>
<sequence>MHLFVHLIELQKRRVNHHLTTENFNIDRLITKRFKSLEKFGSCPECDHFDHQNIKFKNRRRKGSFYKEIAYFPVESSDAVKKALSKQSNPVAFVVNL</sequence>
<accession>A0A3M7RNP1</accession>
<dbReference type="EMBL" id="REGN01002970">
    <property type="protein sequence ID" value="RNA25166.1"/>
    <property type="molecule type" value="Genomic_DNA"/>
</dbReference>
<evidence type="ECO:0000313" key="2">
    <source>
        <dbReference type="Proteomes" id="UP000276133"/>
    </source>
</evidence>
<protein>
    <submittedName>
        <fullName evidence="1">Uncharacterized protein</fullName>
    </submittedName>
</protein>
<proteinExistence type="predicted"/>
<reference evidence="1 2" key="1">
    <citation type="journal article" date="2018" name="Sci. Rep.">
        <title>Genomic signatures of local adaptation to the degree of environmental predictability in rotifers.</title>
        <authorList>
            <person name="Franch-Gras L."/>
            <person name="Hahn C."/>
            <person name="Garcia-Roger E.M."/>
            <person name="Carmona M.J."/>
            <person name="Serra M."/>
            <person name="Gomez A."/>
        </authorList>
    </citation>
    <scope>NUCLEOTIDE SEQUENCE [LARGE SCALE GENOMIC DNA]</scope>
    <source>
        <strain evidence="1">HYR1</strain>
    </source>
</reference>
<comment type="caution">
    <text evidence="1">The sequence shown here is derived from an EMBL/GenBank/DDBJ whole genome shotgun (WGS) entry which is preliminary data.</text>
</comment>